<dbReference type="GO" id="GO:0070762">
    <property type="term" value="C:nuclear pore transmembrane ring"/>
    <property type="evidence" value="ECO:0007669"/>
    <property type="project" value="TreeGrafter"/>
</dbReference>
<feature type="transmembrane region" description="Helical" evidence="13">
    <location>
        <begin position="64"/>
        <end position="90"/>
    </location>
</feature>
<organism evidence="14 15">
    <name type="scientific">Rhizophagus clarus</name>
    <dbReference type="NCBI Taxonomy" id="94130"/>
    <lineage>
        <taxon>Eukaryota</taxon>
        <taxon>Fungi</taxon>
        <taxon>Fungi incertae sedis</taxon>
        <taxon>Mucoromycota</taxon>
        <taxon>Glomeromycotina</taxon>
        <taxon>Glomeromycetes</taxon>
        <taxon>Glomerales</taxon>
        <taxon>Glomeraceae</taxon>
        <taxon>Rhizophagus</taxon>
    </lineage>
</organism>
<keyword evidence="5 13" id="KW-0812">Transmembrane</keyword>
<evidence type="ECO:0000256" key="10">
    <source>
        <dbReference type="ARBA" id="ARBA00023132"/>
    </source>
</evidence>
<feature type="transmembrane region" description="Helical" evidence="13">
    <location>
        <begin position="182"/>
        <end position="202"/>
    </location>
</feature>
<evidence type="ECO:0000313" key="15">
    <source>
        <dbReference type="Proteomes" id="UP000615446"/>
    </source>
</evidence>
<keyword evidence="7" id="KW-0653">Protein transport</keyword>
<name>A0A8H3QT77_9GLOM</name>
<keyword evidence="10" id="KW-0906">Nuclear pore complex</keyword>
<comment type="caution">
    <text evidence="14">The sequence shown here is derived from an EMBL/GenBank/DDBJ whole genome shotgun (WGS) entry which is preliminary data.</text>
</comment>
<dbReference type="PANTHER" id="PTHR13269:SF6">
    <property type="entry name" value="NUCLEOPORIN NDC1"/>
    <property type="match status" value="1"/>
</dbReference>
<dbReference type="GO" id="GO:0015031">
    <property type="term" value="P:protein transport"/>
    <property type="evidence" value="ECO:0007669"/>
    <property type="project" value="UniProtKB-KW"/>
</dbReference>
<evidence type="ECO:0000256" key="12">
    <source>
        <dbReference type="ARBA" id="ARBA00023242"/>
    </source>
</evidence>
<comment type="subcellular location">
    <subcellularLocation>
        <location evidence="1">Nucleus membrane</location>
        <topology evidence="1">Multi-pass membrane protein</topology>
    </subcellularLocation>
    <subcellularLocation>
        <location evidence="2">Nucleus</location>
        <location evidence="2">Nuclear pore complex</location>
    </subcellularLocation>
</comment>
<feature type="transmembrane region" description="Helical" evidence="13">
    <location>
        <begin position="29"/>
        <end position="52"/>
    </location>
</feature>
<feature type="transmembrane region" description="Helical" evidence="13">
    <location>
        <begin position="265"/>
        <end position="281"/>
    </location>
</feature>
<dbReference type="Proteomes" id="UP000615446">
    <property type="component" value="Unassembled WGS sequence"/>
</dbReference>
<keyword evidence="9" id="KW-0811">Translocation</keyword>
<proteinExistence type="inferred from homology"/>
<comment type="similarity">
    <text evidence="3">Belongs to the NDC1 family.</text>
</comment>
<keyword evidence="4" id="KW-0813">Transport</keyword>
<keyword evidence="8 13" id="KW-1133">Transmembrane helix</keyword>
<evidence type="ECO:0000256" key="5">
    <source>
        <dbReference type="ARBA" id="ARBA00022692"/>
    </source>
</evidence>
<sequence length="648" mass="76540">MSTNETQMQTSTYGLACGSTELGKTRNMFLGVSAGCVYAIIAFSRFIIYMFQGRENYCMEYSELYVTFFLDTIIAFLKVYIIGLLPIIALRKVLIQDSVRRNTPACLLDELHTLMYKKRTYITPLIYTISSIIIGWTYFDLIGVSYRRTRTMFLYPGTEDFWCPSHRKDNCKGLLPMINEHYLIALFHTAILGIWYGCDFLLHKRYMLTFNMTKSKYPFSLLKELLIIWNHKFNIFVWSTLTTALYFSMILWFIKLFIWNAIYEWLPNLIFLHNTAIYYWMRASWFDVQLFNRTVVSAIFTVMCWSVIDLLIEHFFTRIHFTIGVYMDPHAILIDGLHSYQQPYYQQLAFLELWHIAKFDPHRRSAIYADFNRKRLASSAQNEIKKQQTRKLLLKKKYEKFRTMEKNALKEKERKIVGHKDLEVKMTAETMTKDQDYWGMKLLEWFHPVTGNCPCFMRKIYYFFAVPLLKRSIERRTKNVFKDLYITICAIQALTALTVKSLNEDKHGIVQCDIANVFESILDCLMSLEHYSKDPPLDEWDVGDPFVFTYSSVLSDPLIVINVLKDALFGLTKAFYPHMDYVKLSSIHYDRLNKLLNEGLYLFYFNIKKMPQYKKKPQELYQAFKPILTSSKTLKSTKAKVQNTEKAT</sequence>
<accession>A0A8H3QT77</accession>
<feature type="transmembrane region" description="Helical" evidence="13">
    <location>
        <begin position="125"/>
        <end position="146"/>
    </location>
</feature>
<dbReference type="EMBL" id="BLAL01000194">
    <property type="protein sequence ID" value="GES90547.1"/>
    <property type="molecule type" value="Genomic_DNA"/>
</dbReference>
<gene>
    <name evidence="14" type="ORF">RCL2_001738700</name>
</gene>
<dbReference type="GO" id="GO:0051028">
    <property type="term" value="P:mRNA transport"/>
    <property type="evidence" value="ECO:0007669"/>
    <property type="project" value="UniProtKB-KW"/>
</dbReference>
<protein>
    <submittedName>
        <fullName evidence="14">Nucleoporin NDC1</fullName>
    </submittedName>
</protein>
<dbReference type="OrthoDB" id="67850at2759"/>
<dbReference type="InterPro" id="IPR019049">
    <property type="entry name" value="Nucleoporin_prot_Ndc1/Nup"/>
</dbReference>
<dbReference type="GO" id="GO:0006999">
    <property type="term" value="P:nuclear pore organization"/>
    <property type="evidence" value="ECO:0007669"/>
    <property type="project" value="TreeGrafter"/>
</dbReference>
<dbReference type="GO" id="GO:0030674">
    <property type="term" value="F:protein-macromolecule adaptor activity"/>
    <property type="evidence" value="ECO:0007669"/>
    <property type="project" value="TreeGrafter"/>
</dbReference>
<dbReference type="Pfam" id="PF09531">
    <property type="entry name" value="Ndc1_Nup"/>
    <property type="match status" value="2"/>
</dbReference>
<dbReference type="GO" id="GO:0031965">
    <property type="term" value="C:nuclear membrane"/>
    <property type="evidence" value="ECO:0007669"/>
    <property type="project" value="UniProtKB-SubCell"/>
</dbReference>
<evidence type="ECO:0000256" key="1">
    <source>
        <dbReference type="ARBA" id="ARBA00004232"/>
    </source>
</evidence>
<dbReference type="PANTHER" id="PTHR13269">
    <property type="entry name" value="NUCLEOPORIN NDC1"/>
    <property type="match status" value="1"/>
</dbReference>
<keyword evidence="6" id="KW-0509">mRNA transport</keyword>
<feature type="transmembrane region" description="Helical" evidence="13">
    <location>
        <begin position="290"/>
        <end position="308"/>
    </location>
</feature>
<evidence type="ECO:0000256" key="9">
    <source>
        <dbReference type="ARBA" id="ARBA00023010"/>
    </source>
</evidence>
<evidence type="ECO:0000256" key="13">
    <source>
        <dbReference type="SAM" id="Phobius"/>
    </source>
</evidence>
<keyword evidence="11 13" id="KW-0472">Membrane</keyword>
<dbReference type="GO" id="GO:0005816">
    <property type="term" value="C:spindle pole body"/>
    <property type="evidence" value="ECO:0007669"/>
    <property type="project" value="TreeGrafter"/>
</dbReference>
<feature type="transmembrane region" description="Helical" evidence="13">
    <location>
        <begin position="235"/>
        <end position="259"/>
    </location>
</feature>
<evidence type="ECO:0000313" key="14">
    <source>
        <dbReference type="EMBL" id="GES90547.1"/>
    </source>
</evidence>
<evidence type="ECO:0000256" key="2">
    <source>
        <dbReference type="ARBA" id="ARBA00004567"/>
    </source>
</evidence>
<evidence type="ECO:0000256" key="3">
    <source>
        <dbReference type="ARBA" id="ARBA00005760"/>
    </source>
</evidence>
<evidence type="ECO:0000256" key="6">
    <source>
        <dbReference type="ARBA" id="ARBA00022816"/>
    </source>
</evidence>
<evidence type="ECO:0000256" key="7">
    <source>
        <dbReference type="ARBA" id="ARBA00022927"/>
    </source>
</evidence>
<evidence type="ECO:0000256" key="4">
    <source>
        <dbReference type="ARBA" id="ARBA00022448"/>
    </source>
</evidence>
<dbReference type="AlphaFoldDB" id="A0A8H3QT77"/>
<keyword evidence="12" id="KW-0539">Nucleus</keyword>
<evidence type="ECO:0000256" key="11">
    <source>
        <dbReference type="ARBA" id="ARBA00023136"/>
    </source>
</evidence>
<reference evidence="14" key="1">
    <citation type="submission" date="2019-10" db="EMBL/GenBank/DDBJ databases">
        <title>Conservation and host-specific expression of non-tandemly repeated heterogenous ribosome RNA gene in arbuscular mycorrhizal fungi.</title>
        <authorList>
            <person name="Maeda T."/>
            <person name="Kobayashi Y."/>
            <person name="Nakagawa T."/>
            <person name="Ezawa T."/>
            <person name="Yamaguchi K."/>
            <person name="Bino T."/>
            <person name="Nishimoto Y."/>
            <person name="Shigenobu S."/>
            <person name="Kawaguchi M."/>
        </authorList>
    </citation>
    <scope>NUCLEOTIDE SEQUENCE</scope>
    <source>
        <strain evidence="14">HR1</strain>
    </source>
</reference>
<evidence type="ECO:0000256" key="8">
    <source>
        <dbReference type="ARBA" id="ARBA00022989"/>
    </source>
</evidence>